<keyword evidence="1" id="KW-0472">Membrane</keyword>
<evidence type="ECO:0000313" key="2">
    <source>
        <dbReference type="Proteomes" id="UP000036681"/>
    </source>
</evidence>
<feature type="transmembrane region" description="Helical" evidence="1">
    <location>
        <begin position="84"/>
        <end position="108"/>
    </location>
</feature>
<keyword evidence="1" id="KW-0812">Transmembrane</keyword>
<organism evidence="2 3">
    <name type="scientific">Ascaris lumbricoides</name>
    <name type="common">Giant roundworm</name>
    <dbReference type="NCBI Taxonomy" id="6252"/>
    <lineage>
        <taxon>Eukaryota</taxon>
        <taxon>Metazoa</taxon>
        <taxon>Ecdysozoa</taxon>
        <taxon>Nematoda</taxon>
        <taxon>Chromadorea</taxon>
        <taxon>Rhabditida</taxon>
        <taxon>Spirurina</taxon>
        <taxon>Ascaridomorpha</taxon>
        <taxon>Ascaridoidea</taxon>
        <taxon>Ascarididae</taxon>
        <taxon>Ascaris</taxon>
    </lineage>
</organism>
<evidence type="ECO:0000256" key="1">
    <source>
        <dbReference type="SAM" id="Phobius"/>
    </source>
</evidence>
<dbReference type="AlphaFoldDB" id="A0A0M3I7D9"/>
<keyword evidence="2" id="KW-1185">Reference proteome</keyword>
<keyword evidence="1" id="KW-1133">Transmembrane helix</keyword>
<feature type="transmembrane region" description="Helical" evidence="1">
    <location>
        <begin position="120"/>
        <end position="140"/>
    </location>
</feature>
<accession>A0A0M3I7D9</accession>
<evidence type="ECO:0000313" key="3">
    <source>
        <dbReference type="WBParaSite" id="ALUE_0001309101-mRNA-1"/>
    </source>
</evidence>
<feature type="transmembrane region" description="Helical" evidence="1">
    <location>
        <begin position="181"/>
        <end position="206"/>
    </location>
</feature>
<dbReference type="Proteomes" id="UP000036681">
    <property type="component" value="Unplaced"/>
</dbReference>
<protein>
    <submittedName>
        <fullName evidence="3">MARVEL domain-containing protein</fullName>
    </submittedName>
</protein>
<feature type="transmembrane region" description="Helical" evidence="1">
    <location>
        <begin position="146"/>
        <end position="174"/>
    </location>
</feature>
<reference evidence="3" key="1">
    <citation type="submission" date="2017-02" db="UniProtKB">
        <authorList>
            <consortium name="WormBaseParasite"/>
        </authorList>
    </citation>
    <scope>IDENTIFICATION</scope>
</reference>
<name>A0A0M3I7D9_ASCLU</name>
<dbReference type="WBParaSite" id="ALUE_0001309101-mRNA-1">
    <property type="protein sequence ID" value="ALUE_0001309101-mRNA-1"/>
    <property type="gene ID" value="ALUE_0001309101"/>
</dbReference>
<sequence>MSAVQDFERIFEGEPQPYRNISNGGKTKGAGVLLSDSNGHAQQEGYETAYCLFNSLKRKVSLSMLLPIDKLLVIVVRLRKEIAAGFYFQTAVVFILISHLLLCCVAFVSLIPSTNDSVNVTYLCGVCFVSAFTAFGFLGLHLSISFYVGCFLVLQMCIYWVLLGLSFWSLVAIIKGNSAAWCNFISLLIVIYIYAGSISIVGEYFMSLKPCSCFSAFAKKPQVHIASKKIWKSFGAKQSLVLTTPEVKTFGPNGGGILEPSEGMVSDSAALDSAPVFDSYAWNTMRSFKPTGQ</sequence>
<proteinExistence type="predicted"/>